<proteinExistence type="predicted"/>
<name>A0AAN6HZF1_9ASCO</name>
<gene>
    <name evidence="1" type="ORF">KL933_004049</name>
</gene>
<organism evidence="1 2">
    <name type="scientific">Ogataea haglerorum</name>
    <dbReference type="NCBI Taxonomy" id="1937702"/>
    <lineage>
        <taxon>Eukaryota</taxon>
        <taxon>Fungi</taxon>
        <taxon>Dikarya</taxon>
        <taxon>Ascomycota</taxon>
        <taxon>Saccharomycotina</taxon>
        <taxon>Pichiomycetes</taxon>
        <taxon>Pichiales</taxon>
        <taxon>Pichiaceae</taxon>
        <taxon>Ogataea</taxon>
    </lineage>
</organism>
<dbReference type="Proteomes" id="UP000738402">
    <property type="component" value="Unassembled WGS sequence"/>
</dbReference>
<sequence>MFKQIDIESLVGPVVAQVAEKLGGSRIGKKFLYPSCLRVHFSMLFLPRLLEHSGPQTAFRFMDWAQTPPSPRLVRAFVLFFLRRQPCEIWNAVAAINYFRTHYGYRCDAKYDKQLAFKPLYNAARERQLDVRVLKVLYRESFWRDRDGVVRCAVKESRLDRAVAEPLSESDRAWAQDVMDICWPVDQAGSPLKTEVIRRTWCRHVLPVPLAETTPAETSNDGQHKAVDPEHTPAAGVCLDAAKLQSATAGGLSRGLS</sequence>
<evidence type="ECO:0000313" key="2">
    <source>
        <dbReference type="Proteomes" id="UP000738402"/>
    </source>
</evidence>
<evidence type="ECO:0000313" key="1">
    <source>
        <dbReference type="EMBL" id="KAG7725483.1"/>
    </source>
</evidence>
<comment type="caution">
    <text evidence="1">The sequence shown here is derived from an EMBL/GenBank/DDBJ whole genome shotgun (WGS) entry which is preliminary data.</text>
</comment>
<dbReference type="EMBL" id="JAHLUH010000012">
    <property type="protein sequence ID" value="KAG7725483.1"/>
    <property type="molecule type" value="Genomic_DNA"/>
</dbReference>
<protein>
    <submittedName>
        <fullName evidence="1">Uncharacterized protein</fullName>
    </submittedName>
</protein>
<accession>A0AAN6HZF1</accession>
<reference evidence="1" key="1">
    <citation type="journal article" date="2021" name="G3 (Bethesda)">
        <title>Genomic diversity, chromosomal rearrangements, and interspecies hybridization in the ogataea polymorpha species complex.</title>
        <authorList>
            <person name="Hanson S.J."/>
            <person name="Cinneide E.O."/>
            <person name="Salzberg L.I."/>
            <person name="Wolfe K.H."/>
            <person name="McGowan J."/>
            <person name="Fitzpatrick D.A."/>
            <person name="Matlin K."/>
        </authorList>
    </citation>
    <scope>NUCLEOTIDE SEQUENCE</scope>
    <source>
        <strain evidence="1">83-405-1</strain>
    </source>
</reference>
<dbReference type="AlphaFoldDB" id="A0AAN6HZF1"/>